<comment type="function">
    <text evidence="7">Catalyzes the desulfonation of aliphatic sulfonates.</text>
</comment>
<dbReference type="EC" id="1.14.14.5" evidence="2 7"/>
<dbReference type="InterPro" id="IPR036661">
    <property type="entry name" value="Luciferase-like_sf"/>
</dbReference>
<dbReference type="AlphaFoldDB" id="A0A2N9VUU8"/>
<protein>
    <recommendedName>
        <fullName evidence="2 7">Alkanesulfonate monooxygenase</fullName>
        <ecNumber evidence="2 7">1.14.14.5</ecNumber>
    </recommendedName>
    <alternativeName>
        <fullName evidence="7">FMNH2-dependent aliphatic sulfonate monooxygenase</fullName>
    </alternativeName>
</protein>
<comment type="caution">
    <text evidence="10">The sequence shown here is derived from an EMBL/GenBank/DDBJ whole genome shotgun (WGS) entry which is preliminary data.</text>
</comment>
<comment type="similarity">
    <text evidence="1 7">Belongs to the SsuD family.</text>
</comment>
<dbReference type="SUPFAM" id="SSF51679">
    <property type="entry name" value="Bacterial luciferase-like"/>
    <property type="match status" value="1"/>
</dbReference>
<dbReference type="PANTHER" id="PTHR42847:SF4">
    <property type="entry name" value="ALKANESULFONATE MONOOXYGENASE-RELATED"/>
    <property type="match status" value="1"/>
</dbReference>
<feature type="region of interest" description="Disordered" evidence="8">
    <location>
        <begin position="372"/>
        <end position="391"/>
    </location>
</feature>
<dbReference type="NCBIfam" id="NF001939">
    <property type="entry name" value="PRK00719.1"/>
    <property type="match status" value="1"/>
</dbReference>
<keyword evidence="5 7" id="KW-0560">Oxidoreductase</keyword>
<organism evidence="10 11">
    <name type="scientific">Phyllobacterium zundukense</name>
    <dbReference type="NCBI Taxonomy" id="1867719"/>
    <lineage>
        <taxon>Bacteria</taxon>
        <taxon>Pseudomonadati</taxon>
        <taxon>Pseudomonadota</taxon>
        <taxon>Alphaproteobacteria</taxon>
        <taxon>Hyphomicrobiales</taxon>
        <taxon>Phyllobacteriaceae</taxon>
        <taxon>Phyllobacterium</taxon>
    </lineage>
</organism>
<evidence type="ECO:0000256" key="4">
    <source>
        <dbReference type="ARBA" id="ARBA00022643"/>
    </source>
</evidence>
<dbReference type="CDD" id="cd01094">
    <property type="entry name" value="Alkanesulfonate_monoxygenase"/>
    <property type="match status" value="1"/>
</dbReference>
<dbReference type="Pfam" id="PF00296">
    <property type="entry name" value="Bac_luciferase"/>
    <property type="match status" value="1"/>
</dbReference>
<feature type="domain" description="Luciferase-like" evidence="9">
    <location>
        <begin position="10"/>
        <end position="331"/>
    </location>
</feature>
<dbReference type="RefSeq" id="WP_100003171.1">
    <property type="nucleotide sequence ID" value="NZ_CP017943.1"/>
</dbReference>
<dbReference type="OrthoDB" id="9814695at2"/>
<dbReference type="GO" id="GO:0046306">
    <property type="term" value="P:alkanesulfonate catabolic process"/>
    <property type="evidence" value="ECO:0007669"/>
    <property type="project" value="TreeGrafter"/>
</dbReference>
<evidence type="ECO:0000313" key="10">
    <source>
        <dbReference type="EMBL" id="PIO43266.1"/>
    </source>
</evidence>
<evidence type="ECO:0000259" key="9">
    <source>
        <dbReference type="Pfam" id="PF00296"/>
    </source>
</evidence>
<dbReference type="PANTHER" id="PTHR42847">
    <property type="entry name" value="ALKANESULFONATE MONOOXYGENASE"/>
    <property type="match status" value="1"/>
</dbReference>
<keyword evidence="4 7" id="KW-0288">FMN</keyword>
<sequence length="391" mass="42619">MTISVSDKIKVLWFLPTHGDSRYLGTSEGGRAVDLPYLKQVAQAADTLGYYGVLLPTGRSCEDSWVVASALAPLTERLRFLVAVRPGLQSPTLAARMTATLDRISEGRLLINVVTGGDPVENKGDGIFLSHDERYEVTREFLDIYKAVLRGETVEFTGKHFKIEDGRLLFPPHQTPHPPLYFGGSSEAANAVAAEQIDKYLTWGEPPSAVAEKINSVNALAEKTGRKVSFGIRLHVIVRETNEEAWAAADKLISKLDDDTIAAAQKVFARMDSVGQSRMSQLHGGRRDQLEVSPNLWAGVGLVRGGAGTALVGDAATVAERMDEYRRIGIDTFILSGYPHLEEAYRFGELVLPNLPLDHEIRLSPTSVNMGPFGETVAGDHRPASLRASQS</sequence>
<keyword evidence="11" id="KW-1185">Reference proteome</keyword>
<evidence type="ECO:0000256" key="6">
    <source>
        <dbReference type="ARBA" id="ARBA00023033"/>
    </source>
</evidence>
<dbReference type="HAMAP" id="MF_01229">
    <property type="entry name" value="Alkanesulf_monooxygen"/>
    <property type="match status" value="1"/>
</dbReference>
<evidence type="ECO:0000256" key="2">
    <source>
        <dbReference type="ARBA" id="ARBA00012113"/>
    </source>
</evidence>
<dbReference type="GO" id="GO:0008726">
    <property type="term" value="F:alkanesulfonate monooxygenase activity"/>
    <property type="evidence" value="ECO:0007669"/>
    <property type="project" value="UniProtKB-UniRule"/>
</dbReference>
<keyword evidence="3 7" id="KW-0285">Flavoprotein</keyword>
<dbReference type="KEGG" id="pht:BLM14_26550"/>
<evidence type="ECO:0000313" key="11">
    <source>
        <dbReference type="Proteomes" id="UP000232163"/>
    </source>
</evidence>
<accession>A0A2N9VUU8</accession>
<dbReference type="Gene3D" id="3.20.20.30">
    <property type="entry name" value="Luciferase-like domain"/>
    <property type="match status" value="1"/>
</dbReference>
<dbReference type="NCBIfam" id="TIGR03565">
    <property type="entry name" value="alk_sulf_monoox"/>
    <property type="match status" value="1"/>
</dbReference>
<dbReference type="InterPro" id="IPR011251">
    <property type="entry name" value="Luciferase-like_dom"/>
</dbReference>
<reference evidence="10 11" key="1">
    <citation type="journal article" date="2017" name="Int J Environ Stud">
        <title>Does the Miocene-Pliocene relict legume Oxytropis triphylla form nitrogen-fixing nodules with a combination of bacterial strains?</title>
        <authorList>
            <person name="Safronova V."/>
            <person name="Belimov A."/>
            <person name="Sazanova A."/>
            <person name="Kuznetsova I."/>
            <person name="Popova J."/>
            <person name="Andronov E."/>
            <person name="Verkhozina A."/>
            <person name="Tikhonovich I."/>
        </authorList>
    </citation>
    <scope>NUCLEOTIDE SEQUENCE [LARGE SCALE GENOMIC DNA]</scope>
    <source>
        <strain evidence="10 11">Tri-38</strain>
    </source>
</reference>
<evidence type="ECO:0000256" key="1">
    <source>
        <dbReference type="ARBA" id="ARBA00007044"/>
    </source>
</evidence>
<comment type="catalytic activity">
    <reaction evidence="7">
        <text>an alkanesulfonate + FMNH2 + O2 = an aldehyde + FMN + sulfite + H2O + 2 H(+)</text>
        <dbReference type="Rhea" id="RHEA:23064"/>
        <dbReference type="ChEBI" id="CHEBI:15377"/>
        <dbReference type="ChEBI" id="CHEBI:15378"/>
        <dbReference type="ChEBI" id="CHEBI:15379"/>
        <dbReference type="ChEBI" id="CHEBI:17359"/>
        <dbReference type="ChEBI" id="CHEBI:17478"/>
        <dbReference type="ChEBI" id="CHEBI:57618"/>
        <dbReference type="ChEBI" id="CHEBI:58210"/>
        <dbReference type="ChEBI" id="CHEBI:134249"/>
        <dbReference type="EC" id="1.14.14.5"/>
    </reaction>
</comment>
<evidence type="ECO:0000256" key="5">
    <source>
        <dbReference type="ARBA" id="ARBA00023002"/>
    </source>
</evidence>
<gene>
    <name evidence="7" type="primary">ssuD</name>
    <name evidence="10" type="ORF">B5P45_19535</name>
</gene>
<evidence type="ECO:0000256" key="3">
    <source>
        <dbReference type="ARBA" id="ARBA00022630"/>
    </source>
</evidence>
<evidence type="ECO:0000256" key="8">
    <source>
        <dbReference type="SAM" id="MobiDB-lite"/>
    </source>
</evidence>
<dbReference type="InterPro" id="IPR050172">
    <property type="entry name" value="SsuD_RutA_monooxygenase"/>
</dbReference>
<keyword evidence="6 7" id="KW-0503">Monooxygenase</keyword>
<dbReference type="Proteomes" id="UP000232163">
    <property type="component" value="Unassembled WGS sequence"/>
</dbReference>
<evidence type="ECO:0000256" key="7">
    <source>
        <dbReference type="HAMAP-Rule" id="MF_01229"/>
    </source>
</evidence>
<dbReference type="InterPro" id="IPR019911">
    <property type="entry name" value="Alkanesulphonate_mOase_FMN-dep"/>
</dbReference>
<name>A0A2N9VUU8_9HYPH</name>
<dbReference type="EMBL" id="MZMT01000044">
    <property type="protein sequence ID" value="PIO43266.1"/>
    <property type="molecule type" value="Genomic_DNA"/>
</dbReference>
<proteinExistence type="inferred from homology"/>